<dbReference type="FunFam" id="3.40.50.300:FF:000179">
    <property type="entry name" value="ABC transporter G family member 34"/>
    <property type="match status" value="1"/>
</dbReference>
<evidence type="ECO:0000313" key="13">
    <source>
        <dbReference type="EMBL" id="KAG8481934.1"/>
    </source>
</evidence>
<dbReference type="Proteomes" id="UP000701853">
    <property type="component" value="Chromosome 10"/>
</dbReference>
<dbReference type="GO" id="GO:0140359">
    <property type="term" value="F:ABC-type transporter activity"/>
    <property type="evidence" value="ECO:0007669"/>
    <property type="project" value="InterPro"/>
</dbReference>
<dbReference type="InterPro" id="IPR013581">
    <property type="entry name" value="PDR_assoc"/>
</dbReference>
<feature type="transmembrane region" description="Helical" evidence="11">
    <location>
        <begin position="670"/>
        <end position="692"/>
    </location>
</feature>
<evidence type="ECO:0000256" key="7">
    <source>
        <dbReference type="ARBA" id="ARBA00022840"/>
    </source>
</evidence>
<accession>A0A8J5YC26</accession>
<feature type="transmembrane region" description="Helical" evidence="11">
    <location>
        <begin position="1280"/>
        <end position="1300"/>
    </location>
</feature>
<dbReference type="PROSITE" id="PS50893">
    <property type="entry name" value="ABC_TRANSPORTER_2"/>
    <property type="match status" value="2"/>
</dbReference>
<evidence type="ECO:0000256" key="3">
    <source>
        <dbReference type="ARBA" id="ARBA00022448"/>
    </source>
</evidence>
<dbReference type="InterPro" id="IPR029481">
    <property type="entry name" value="ABC_trans_N"/>
</dbReference>
<evidence type="ECO:0000256" key="2">
    <source>
        <dbReference type="ARBA" id="ARBA00006012"/>
    </source>
</evidence>
<keyword evidence="3" id="KW-0813">Transport</keyword>
<feature type="transmembrane region" description="Helical" evidence="11">
    <location>
        <begin position="754"/>
        <end position="780"/>
    </location>
</feature>
<evidence type="ECO:0000256" key="9">
    <source>
        <dbReference type="ARBA" id="ARBA00023136"/>
    </source>
</evidence>
<feature type="transmembrane region" description="Helical" evidence="11">
    <location>
        <begin position="1191"/>
        <end position="1212"/>
    </location>
</feature>
<dbReference type="Pfam" id="PF00005">
    <property type="entry name" value="ABC_tran"/>
    <property type="match status" value="2"/>
</dbReference>
<feature type="domain" description="ABC transporter" evidence="12">
    <location>
        <begin position="151"/>
        <end position="431"/>
    </location>
</feature>
<feature type="transmembrane region" description="Helical" evidence="11">
    <location>
        <begin position="560"/>
        <end position="586"/>
    </location>
</feature>
<evidence type="ECO:0000313" key="14">
    <source>
        <dbReference type="Proteomes" id="UP000701853"/>
    </source>
</evidence>
<reference evidence="13 14" key="1">
    <citation type="journal article" date="2021" name="bioRxiv">
        <title>The Gossypium anomalum genome as a resource for cotton improvement and evolutionary analysis of hybrid incompatibility.</title>
        <authorList>
            <person name="Grover C.E."/>
            <person name="Yuan D."/>
            <person name="Arick M.A."/>
            <person name="Miller E.R."/>
            <person name="Hu G."/>
            <person name="Peterson D.G."/>
            <person name="Wendel J.F."/>
            <person name="Udall J.A."/>
        </authorList>
    </citation>
    <scope>NUCLEOTIDE SEQUENCE [LARGE SCALE GENOMIC DNA]</scope>
    <source>
        <strain evidence="13">JFW-Udall</strain>
        <tissue evidence="13">Leaf</tissue>
    </source>
</reference>
<evidence type="ECO:0000259" key="12">
    <source>
        <dbReference type="PROSITE" id="PS50893"/>
    </source>
</evidence>
<dbReference type="InterPro" id="IPR043926">
    <property type="entry name" value="ABCG_dom"/>
</dbReference>
<keyword evidence="7" id="KW-0067">ATP-binding</keyword>
<feature type="region of interest" description="Disordered" evidence="10">
    <location>
        <begin position="794"/>
        <end position="833"/>
    </location>
</feature>
<evidence type="ECO:0000256" key="6">
    <source>
        <dbReference type="ARBA" id="ARBA00022741"/>
    </source>
</evidence>
<evidence type="ECO:0000256" key="10">
    <source>
        <dbReference type="SAM" id="MobiDB-lite"/>
    </source>
</evidence>
<evidence type="ECO:0000256" key="4">
    <source>
        <dbReference type="ARBA" id="ARBA00022692"/>
    </source>
</evidence>
<proteinExistence type="inferred from homology"/>
<evidence type="ECO:0000256" key="1">
    <source>
        <dbReference type="ARBA" id="ARBA00004141"/>
    </source>
</evidence>
<dbReference type="FunFam" id="3.40.50.300:FF:000059">
    <property type="entry name" value="ABC transporter G family member 40"/>
    <property type="match status" value="1"/>
</dbReference>
<dbReference type="CDD" id="cd03233">
    <property type="entry name" value="ABCG_PDR_domain1"/>
    <property type="match status" value="1"/>
</dbReference>
<dbReference type="CDD" id="cd03232">
    <property type="entry name" value="ABCG_PDR_domain2"/>
    <property type="match status" value="1"/>
</dbReference>
<evidence type="ECO:0000256" key="5">
    <source>
        <dbReference type="ARBA" id="ARBA00022737"/>
    </source>
</evidence>
<dbReference type="EMBL" id="JAHUZN010000010">
    <property type="protein sequence ID" value="KAG8481934.1"/>
    <property type="molecule type" value="Genomic_DNA"/>
</dbReference>
<dbReference type="Pfam" id="PF01061">
    <property type="entry name" value="ABC2_membrane"/>
    <property type="match status" value="2"/>
</dbReference>
<keyword evidence="5" id="KW-0677">Repeat</keyword>
<feature type="compositionally biased region" description="Basic residues" evidence="10">
    <location>
        <begin position="1474"/>
        <end position="1492"/>
    </location>
</feature>
<dbReference type="SUPFAM" id="SSF52540">
    <property type="entry name" value="P-loop containing nucleoside triphosphate hydrolases"/>
    <property type="match status" value="2"/>
</dbReference>
<dbReference type="Pfam" id="PF08370">
    <property type="entry name" value="PDR_assoc"/>
    <property type="match status" value="1"/>
</dbReference>
<dbReference type="OrthoDB" id="66620at2759"/>
<dbReference type="InterPro" id="IPR034003">
    <property type="entry name" value="ABCG_PDR_2"/>
</dbReference>
<dbReference type="GO" id="GO:0016887">
    <property type="term" value="F:ATP hydrolysis activity"/>
    <property type="evidence" value="ECO:0007669"/>
    <property type="project" value="InterPro"/>
</dbReference>
<feature type="transmembrane region" description="Helical" evidence="11">
    <location>
        <begin position="606"/>
        <end position="633"/>
    </location>
</feature>
<keyword evidence="8 11" id="KW-1133">Transmembrane helix</keyword>
<dbReference type="InterPro" id="IPR003439">
    <property type="entry name" value="ABC_transporter-like_ATP-bd"/>
</dbReference>
<dbReference type="Pfam" id="PF14510">
    <property type="entry name" value="ABC_trans_N"/>
    <property type="match status" value="1"/>
</dbReference>
<feature type="domain" description="ABC transporter" evidence="12">
    <location>
        <begin position="848"/>
        <end position="1100"/>
    </location>
</feature>
<keyword evidence="9 11" id="KW-0472">Membrane</keyword>
<dbReference type="Gene3D" id="3.40.50.300">
    <property type="entry name" value="P-loop containing nucleotide triphosphate hydrolases"/>
    <property type="match status" value="2"/>
</dbReference>
<keyword evidence="14" id="KW-1185">Reference proteome</keyword>
<dbReference type="InterPro" id="IPR027417">
    <property type="entry name" value="P-loop_NTPase"/>
</dbReference>
<dbReference type="GO" id="GO:0016020">
    <property type="term" value="C:membrane"/>
    <property type="evidence" value="ECO:0007669"/>
    <property type="project" value="UniProtKB-SubCell"/>
</dbReference>
<comment type="caution">
    <text evidence="13">The sequence shown here is derived from an EMBL/GenBank/DDBJ whole genome shotgun (WGS) entry which is preliminary data.</text>
</comment>
<feature type="transmembrane region" description="Helical" evidence="11">
    <location>
        <begin position="1307"/>
        <end position="1331"/>
    </location>
</feature>
<gene>
    <name evidence="13" type="ORF">CXB51_026738</name>
</gene>
<sequence>MQGADIYRASGSLRRSPSAWRNNDLEVFSRSSREEDDEEALKWAALEKLPTVSRLRKGILTSSEGGASEINIHDLGWVERKALLERLVKVAEEDNEKFLLKLKNRVARVGIDFPTIEVRFEHLNIEAQAFVGTNALPTILNFITSLFEGFLIDMGILSSRKKKLTILNDVSGIIKPSRLTLLLGPPSSGKTTLLLALAGKLDPALKCSGKVTYNGHRLDEFVPQRTVAYISQHDLHIGEMTVRETLAFSARCQGVGDRYELLAELSRREKQANIKPDPDMDAYMKAVATEGQEANVITDYVLKARVKKFEVLGLEVCADIMVGDEMLRGISGGQRKRVTTGEMLVGPAKVLFMDEISTGLDSSTTFQIVNSLKQTVHILNGTAIISLLQPAPETYNLFDDIILLSDGQIVYQGPREHVLSFFESMGFKCPERKGVADFLQEVTSRKDQQQYWVHKDQPYRFVTANEFSEAFQSFHVGKKLRDELGVPYEKTKSHPAALTTKKYGVGRKELLKACISREFLLMKRNSFVYIFKFIQLTIMAFITMTLFLRTEMRNDSIEGGGIYMGALFFGLIAIMFNGMSEISMTIAKLPVFFKQRDLLFFPSWAYALPTCILKIPISFLEVSLWVFLTYYVIGFDPNVERLFRQYLILVLVTQMSSGLFRFIAAAGRNMVVANTFGAFALLILFALGGFVLSREDIKKWWIWGYWISPMMYGQNALMVNEFLGNQWRRILPGSNERLGITILKSRGFFQDPRWYWFGVGGLLGFIVLFNFFYTMALAYLKPFEKIQAVLSEEHEEKEQAESSSGGATSSKVQDDTKTSISSKSSSMDEVTTGNKKKGMVLPFEPHSITFDDIIYSVDMPQEIKEQGVNEDKLVLLKGVSGSFRPGVLTALMGVSGAGKTTLMDVLAGRKTSGYIEGNITVSGFPKKQETFARVTGYCEQNDIHSPHVTVYESLLYSAWLRLPEKVKPETRKMFIDEVMDLVELNPLRQAQVGLPGVNGLSTEQRKRLTIAVELVANPSIIFMDEPTSGLDARAAAIVMRTVRNTVDTGRTVVCTIHQPSIDIFEAFDELFLMKRGGQEIYVGPLGHHSKHLIDYFEGIQGVSKIKEGYNPATWMLEVSTTAQELALGADFADIYKKSELYKRNKTLIKDLSKPAPGSKELYFPTQFSQPFLTQCAACLWKQRWSYWRNPAYTAVRLLFTTVIALMFGTLFWDLGTKTKKRQDLANAMGSMYAAVLFLGIQNAASVQPVVAVERTVFYREKAAGMYSAMPYAISQVLIEMPYIFVQAVVYGLIVYVMIGFEWTAAKFLWYLFFMYFTLLYFTFYGMMAVAVTPNHHIAGIVSSAFYGIWNVFSGFVIPRPRIPIWWRWYYYICPVSWTLYGLVVSQFGDIQDVLENGQTVEQYLRNYLGFKHEFIGIVAVIIIAFTILFGAIFTIITSQRRIPRRFVSWIRQPLTQKANEPAVQPSQNVQSGRSLHKLKRSPIKGHGRKRQPRNAEKR</sequence>
<feature type="compositionally biased region" description="Polar residues" evidence="10">
    <location>
        <begin position="1459"/>
        <end position="1473"/>
    </location>
</feature>
<name>A0A8J5YC26_9ROSI</name>
<feature type="transmembrane region" description="Helical" evidence="11">
    <location>
        <begin position="645"/>
        <end position="664"/>
    </location>
</feature>
<feature type="transmembrane region" description="Helical" evidence="11">
    <location>
        <begin position="1414"/>
        <end position="1436"/>
    </location>
</feature>
<feature type="region of interest" description="Disordered" evidence="10">
    <location>
        <begin position="1459"/>
        <end position="1498"/>
    </location>
</feature>
<comment type="subcellular location">
    <subcellularLocation>
        <location evidence="1">Membrane</location>
        <topology evidence="1">Multi-pass membrane protein</topology>
    </subcellularLocation>
</comment>
<evidence type="ECO:0000256" key="11">
    <source>
        <dbReference type="SAM" id="Phobius"/>
    </source>
</evidence>
<protein>
    <recommendedName>
        <fullName evidence="12">ABC transporter domain-containing protein</fullName>
    </recommendedName>
</protein>
<comment type="similarity">
    <text evidence="2">Belongs to the ABC transporter superfamily. ABCG family. PDR (TC 3.A.1.205) subfamily.</text>
</comment>
<dbReference type="PANTHER" id="PTHR48040">
    <property type="entry name" value="PLEIOTROPIC DRUG RESISTANCE PROTEIN 1-LIKE ISOFORM X1"/>
    <property type="match status" value="1"/>
</dbReference>
<dbReference type="Pfam" id="PF19055">
    <property type="entry name" value="ABC2_membrane_7"/>
    <property type="match status" value="1"/>
</dbReference>
<dbReference type="InterPro" id="IPR013525">
    <property type="entry name" value="ABC2_TM"/>
</dbReference>
<feature type="transmembrane region" description="Helical" evidence="11">
    <location>
        <begin position="527"/>
        <end position="548"/>
    </location>
</feature>
<dbReference type="PANTHER" id="PTHR48040:SF20">
    <property type="entry name" value="PLEIOTROPIC DRUG RESISTANCE PROTEIN 1"/>
    <property type="match status" value="1"/>
</dbReference>
<keyword evidence="4 11" id="KW-0812">Transmembrane</keyword>
<evidence type="ECO:0000256" key="8">
    <source>
        <dbReference type="ARBA" id="ARBA00022989"/>
    </source>
</evidence>
<dbReference type="InterPro" id="IPR034001">
    <property type="entry name" value="ABCG_PDR_1"/>
</dbReference>
<dbReference type="GO" id="GO:0005524">
    <property type="term" value="F:ATP binding"/>
    <property type="evidence" value="ECO:0007669"/>
    <property type="project" value="UniProtKB-KW"/>
</dbReference>
<feature type="transmembrane region" description="Helical" evidence="11">
    <location>
        <begin position="1368"/>
        <end position="1388"/>
    </location>
</feature>
<feature type="transmembrane region" description="Helical" evidence="11">
    <location>
        <begin position="1337"/>
        <end position="1356"/>
    </location>
</feature>
<organism evidence="13 14">
    <name type="scientific">Gossypium anomalum</name>
    <dbReference type="NCBI Taxonomy" id="47600"/>
    <lineage>
        <taxon>Eukaryota</taxon>
        <taxon>Viridiplantae</taxon>
        <taxon>Streptophyta</taxon>
        <taxon>Embryophyta</taxon>
        <taxon>Tracheophyta</taxon>
        <taxon>Spermatophyta</taxon>
        <taxon>Magnoliopsida</taxon>
        <taxon>eudicotyledons</taxon>
        <taxon>Gunneridae</taxon>
        <taxon>Pentapetalae</taxon>
        <taxon>rosids</taxon>
        <taxon>malvids</taxon>
        <taxon>Malvales</taxon>
        <taxon>Malvaceae</taxon>
        <taxon>Malvoideae</taxon>
        <taxon>Gossypium</taxon>
    </lineage>
</organism>
<keyword evidence="6" id="KW-0547">Nucleotide-binding</keyword>
<dbReference type="InterPro" id="IPR003593">
    <property type="entry name" value="AAA+_ATPase"/>
</dbReference>
<dbReference type="SMART" id="SM00382">
    <property type="entry name" value="AAA"/>
    <property type="match status" value="2"/>
</dbReference>